<reference evidence="1" key="1">
    <citation type="submission" date="2021-02" db="EMBL/GenBank/DDBJ databases">
        <authorList>
            <consortium name="DOE Joint Genome Institute"/>
            <person name="Ahrendt S."/>
            <person name="Looney B.P."/>
            <person name="Miyauchi S."/>
            <person name="Morin E."/>
            <person name="Drula E."/>
            <person name="Courty P.E."/>
            <person name="Chicoki N."/>
            <person name="Fauchery L."/>
            <person name="Kohler A."/>
            <person name="Kuo A."/>
            <person name="Labutti K."/>
            <person name="Pangilinan J."/>
            <person name="Lipzen A."/>
            <person name="Riley R."/>
            <person name="Andreopoulos W."/>
            <person name="He G."/>
            <person name="Johnson J."/>
            <person name="Barry K.W."/>
            <person name="Grigoriev I.V."/>
            <person name="Nagy L."/>
            <person name="Hibbett D."/>
            <person name="Henrissat B."/>
            <person name="Matheny P.B."/>
            <person name="Labbe J."/>
            <person name="Martin F."/>
        </authorList>
    </citation>
    <scope>NUCLEOTIDE SEQUENCE</scope>
    <source>
        <strain evidence="1">FP105234-sp</strain>
    </source>
</reference>
<accession>A0ACB8SD59</accession>
<gene>
    <name evidence="1" type="ORF">FA95DRAFT_1552287</name>
</gene>
<dbReference type="EMBL" id="MU275839">
    <property type="protein sequence ID" value="KAI0053783.1"/>
    <property type="molecule type" value="Genomic_DNA"/>
</dbReference>
<name>A0ACB8SD59_9AGAM</name>
<proteinExistence type="predicted"/>
<organism evidence="1 2">
    <name type="scientific">Auriscalpium vulgare</name>
    <dbReference type="NCBI Taxonomy" id="40419"/>
    <lineage>
        <taxon>Eukaryota</taxon>
        <taxon>Fungi</taxon>
        <taxon>Dikarya</taxon>
        <taxon>Basidiomycota</taxon>
        <taxon>Agaricomycotina</taxon>
        <taxon>Agaricomycetes</taxon>
        <taxon>Russulales</taxon>
        <taxon>Auriscalpiaceae</taxon>
        <taxon>Auriscalpium</taxon>
    </lineage>
</organism>
<keyword evidence="1" id="KW-0378">Hydrolase</keyword>
<reference evidence="1" key="2">
    <citation type="journal article" date="2022" name="New Phytol.">
        <title>Evolutionary transition to the ectomycorrhizal habit in the genomes of a hyperdiverse lineage of mushroom-forming fungi.</title>
        <authorList>
            <person name="Looney B."/>
            <person name="Miyauchi S."/>
            <person name="Morin E."/>
            <person name="Drula E."/>
            <person name="Courty P.E."/>
            <person name="Kohler A."/>
            <person name="Kuo A."/>
            <person name="LaButti K."/>
            <person name="Pangilinan J."/>
            <person name="Lipzen A."/>
            <person name="Riley R."/>
            <person name="Andreopoulos W."/>
            <person name="He G."/>
            <person name="Johnson J."/>
            <person name="Nolan M."/>
            <person name="Tritt A."/>
            <person name="Barry K.W."/>
            <person name="Grigoriev I.V."/>
            <person name="Nagy L.G."/>
            <person name="Hibbett D."/>
            <person name="Henrissat B."/>
            <person name="Matheny P.B."/>
            <person name="Labbe J."/>
            <person name="Martin F.M."/>
        </authorList>
    </citation>
    <scope>NUCLEOTIDE SEQUENCE</scope>
    <source>
        <strain evidence="1">FP105234-sp</strain>
    </source>
</reference>
<evidence type="ECO:0000313" key="1">
    <source>
        <dbReference type="EMBL" id="KAI0053783.1"/>
    </source>
</evidence>
<evidence type="ECO:0000313" key="2">
    <source>
        <dbReference type="Proteomes" id="UP000814033"/>
    </source>
</evidence>
<keyword evidence="2" id="KW-1185">Reference proteome</keyword>
<protein>
    <submittedName>
        <fullName evidence="1">Nucleoside hydrolase</fullName>
    </submittedName>
</protein>
<comment type="caution">
    <text evidence="1">The sequence shown here is derived from an EMBL/GenBank/DDBJ whole genome shotgun (WGS) entry which is preliminary data.</text>
</comment>
<dbReference type="Proteomes" id="UP000814033">
    <property type="component" value="Unassembled WGS sequence"/>
</dbReference>
<sequence>MHHIWLDCDPGHDDAAAILLALHTPNIHLVGVSAVHGNTDFKHTVANAARCLYAFGAPEAIKVHPGATKPLLRIARHDPEIHGADGLGGVEGLPPASAPEVLARIAEGPKAIEAIAGAIRETWENGAGEKLTIVASGPLTNIALFVSLYPELLVGVEQIVFMGGGVGVGNRSSVAEFNILCDPEAAQIVLDAPVRKVMIPLNVTHQAIVGPSIQARLLNPSTSVLPTDQASSPLRHTLSTLITFFKDTYRSTFGFTEGPPLHDALTIAYVSRPDLFSCTRYRVDIELEGKHTTGETVADVWGYQETDDTWGVTGKNCDVALGLDVPAFFEFFLECVAKCDAVSPLNAN</sequence>